<dbReference type="PANTHER" id="PTHR20935:SF1">
    <property type="entry name" value="SLL1549 PROTEIN"/>
    <property type="match status" value="1"/>
</dbReference>
<dbReference type="PANTHER" id="PTHR20935">
    <property type="entry name" value="PHOSPHOGLYCERATE MUTASE-RELATED"/>
    <property type="match status" value="1"/>
</dbReference>
<gene>
    <name evidence="2" type="ORF">N802_18060</name>
</gene>
<comment type="caution">
    <text evidence="2">The sequence shown here is derived from an EMBL/GenBank/DDBJ whole genome shotgun (WGS) entry which is preliminary data.</text>
</comment>
<reference evidence="2 3" key="1">
    <citation type="submission" date="2013-08" db="EMBL/GenBank/DDBJ databases">
        <title>The genome sequence of Knoellia sinensis.</title>
        <authorList>
            <person name="Zhu W."/>
            <person name="Wang G."/>
        </authorList>
    </citation>
    <scope>NUCLEOTIDE SEQUENCE [LARGE SCALE GENOMIC DNA]</scope>
    <source>
        <strain evidence="2 3">KCTC 19936</strain>
    </source>
</reference>
<dbReference type="STRING" id="1385520.N802_18060"/>
<sequence>MTAAAEDRTLVLVRHAKAEQGGYDNDHERELTKRGMRDAREVGRWLCDQGIGVDEVLCSTSARTQQTCEGVWQAGCSEADVHHDRRIYNASAERLLEVAREADQDANVVMIVGHAPGIPALASILAEGQGSERAHDALSEGYPTAGVAVLRFSGHWSDLAAGVARLDRFHVARADDRESAEA</sequence>
<keyword evidence="3" id="KW-1185">Reference proteome</keyword>
<dbReference type="Pfam" id="PF00300">
    <property type="entry name" value="His_Phos_1"/>
    <property type="match status" value="1"/>
</dbReference>
<dbReference type="InterPro" id="IPR051021">
    <property type="entry name" value="Mito_Ser/Thr_phosphatase"/>
</dbReference>
<dbReference type="CDD" id="cd07067">
    <property type="entry name" value="HP_PGM_like"/>
    <property type="match status" value="1"/>
</dbReference>
<protein>
    <submittedName>
        <fullName evidence="2">Phosphohistidine phosphatase</fullName>
    </submittedName>
</protein>
<dbReference type="SUPFAM" id="SSF53254">
    <property type="entry name" value="Phosphoglycerate mutase-like"/>
    <property type="match status" value="1"/>
</dbReference>
<keyword evidence="1" id="KW-0378">Hydrolase</keyword>
<dbReference type="OrthoDB" id="9810154at2"/>
<name>A0A0A0J4X6_9MICO</name>
<accession>A0A0A0J4X6</accession>
<evidence type="ECO:0000313" key="2">
    <source>
        <dbReference type="EMBL" id="KGN32268.1"/>
    </source>
</evidence>
<evidence type="ECO:0000313" key="3">
    <source>
        <dbReference type="Proteomes" id="UP000030002"/>
    </source>
</evidence>
<dbReference type="EMBL" id="AVPJ01000007">
    <property type="protein sequence ID" value="KGN32268.1"/>
    <property type="molecule type" value="Genomic_DNA"/>
</dbReference>
<dbReference type="Proteomes" id="UP000030002">
    <property type="component" value="Unassembled WGS sequence"/>
</dbReference>
<dbReference type="AlphaFoldDB" id="A0A0A0J4X6"/>
<evidence type="ECO:0000256" key="1">
    <source>
        <dbReference type="ARBA" id="ARBA00022801"/>
    </source>
</evidence>
<dbReference type="InterPro" id="IPR013078">
    <property type="entry name" value="His_Pase_superF_clade-1"/>
</dbReference>
<dbReference type="Gene3D" id="3.40.50.1240">
    <property type="entry name" value="Phosphoglycerate mutase-like"/>
    <property type="match status" value="1"/>
</dbReference>
<dbReference type="GO" id="GO:0016787">
    <property type="term" value="F:hydrolase activity"/>
    <property type="evidence" value="ECO:0007669"/>
    <property type="project" value="UniProtKB-KW"/>
</dbReference>
<proteinExistence type="predicted"/>
<dbReference type="eggNOG" id="COG2062">
    <property type="taxonomic scope" value="Bacteria"/>
</dbReference>
<dbReference type="SMART" id="SM00855">
    <property type="entry name" value="PGAM"/>
    <property type="match status" value="1"/>
</dbReference>
<organism evidence="2 3">
    <name type="scientific">Knoellia sinensis KCTC 19936</name>
    <dbReference type="NCBI Taxonomy" id="1385520"/>
    <lineage>
        <taxon>Bacteria</taxon>
        <taxon>Bacillati</taxon>
        <taxon>Actinomycetota</taxon>
        <taxon>Actinomycetes</taxon>
        <taxon>Micrococcales</taxon>
        <taxon>Intrasporangiaceae</taxon>
        <taxon>Knoellia</taxon>
    </lineage>
</organism>
<dbReference type="InterPro" id="IPR029033">
    <property type="entry name" value="His_PPase_superfam"/>
</dbReference>
<dbReference type="RefSeq" id="WP_035915911.1">
    <property type="nucleotide sequence ID" value="NZ_AVPJ01000007.1"/>
</dbReference>